<proteinExistence type="predicted"/>
<evidence type="ECO:0000313" key="1">
    <source>
        <dbReference type="EnsemblPlants" id="AVESA.00010b.r2.4AG0596920.2.CDS"/>
    </source>
</evidence>
<organism evidence="1 2">
    <name type="scientific">Avena sativa</name>
    <name type="common">Oat</name>
    <dbReference type="NCBI Taxonomy" id="4498"/>
    <lineage>
        <taxon>Eukaryota</taxon>
        <taxon>Viridiplantae</taxon>
        <taxon>Streptophyta</taxon>
        <taxon>Embryophyta</taxon>
        <taxon>Tracheophyta</taxon>
        <taxon>Spermatophyta</taxon>
        <taxon>Magnoliopsida</taxon>
        <taxon>Liliopsida</taxon>
        <taxon>Poales</taxon>
        <taxon>Poaceae</taxon>
        <taxon>BOP clade</taxon>
        <taxon>Pooideae</taxon>
        <taxon>Poodae</taxon>
        <taxon>Poeae</taxon>
        <taxon>Poeae Chloroplast Group 1 (Aveneae type)</taxon>
        <taxon>Aveninae</taxon>
        <taxon>Avena</taxon>
    </lineage>
</organism>
<protein>
    <submittedName>
        <fullName evidence="1">Uncharacterized protein</fullName>
    </submittedName>
</protein>
<dbReference type="EnsemblPlants" id="AVESA.00010b.r2.4AG0596920.2">
    <property type="protein sequence ID" value="AVESA.00010b.r2.4AG0596920.2.CDS"/>
    <property type="gene ID" value="AVESA.00010b.r2.4AG0596920"/>
</dbReference>
<name>A0ACD5W7Y9_AVESA</name>
<sequence>MIKVVTQNDQSHIIIVAKNQEKLVLTVGWSEFVKKYDLNMGDSLILRYSGNSQFNAIIFDTLGQEKALSAVVDPFIRQVQDRRSNANEIGYDKNMDVSCETCKRWLEYHYMNLDDEKKYFLMLMMGDFQSEMIIPEEFVQRLKGEILGEIKLETQNRCSHIIGVVKNQEKFVLTAGWGNFVKTFSLQIGDTILFRYNGNSQFSAIIFDKLGCEKASSVVVDPFLPPVQERHTNATETVESPDFHPQPTEMKPPSTVNRLPTDSPRTERQRRPRYKSSYSSEESEDSFYSDTARKKKKVRLASIQKEHLKDGYITTCRTKLTSDQMEEVKQKIHSIHSEIPIFVAMMGKSNIDSDFSLTFPSHYAEKYLREETRLYLQLLDEKWEVSINDNGSKRLRNGWQKFVKDNKLKMGDICLFELLSNESRCTMKVYIIRVNDGN</sequence>
<accession>A0ACD5W7Y9</accession>
<reference evidence="1" key="2">
    <citation type="submission" date="2025-09" db="UniProtKB">
        <authorList>
            <consortium name="EnsemblPlants"/>
        </authorList>
    </citation>
    <scope>IDENTIFICATION</scope>
</reference>
<reference evidence="1" key="1">
    <citation type="submission" date="2021-05" db="EMBL/GenBank/DDBJ databases">
        <authorList>
            <person name="Scholz U."/>
            <person name="Mascher M."/>
            <person name="Fiebig A."/>
        </authorList>
    </citation>
    <scope>NUCLEOTIDE SEQUENCE [LARGE SCALE GENOMIC DNA]</scope>
</reference>
<dbReference type="Proteomes" id="UP001732700">
    <property type="component" value="Chromosome 4A"/>
</dbReference>
<evidence type="ECO:0000313" key="2">
    <source>
        <dbReference type="Proteomes" id="UP001732700"/>
    </source>
</evidence>
<keyword evidence="2" id="KW-1185">Reference proteome</keyword>